<comment type="similarity">
    <text evidence="2">Belongs to the major facilitator superfamily. Sugar transporter (TC 2.A.1.1) family.</text>
</comment>
<evidence type="ECO:0000256" key="3">
    <source>
        <dbReference type="ARBA" id="ARBA00022692"/>
    </source>
</evidence>
<dbReference type="InterPro" id="IPR036259">
    <property type="entry name" value="MFS_trans_sf"/>
</dbReference>
<evidence type="ECO:0000256" key="6">
    <source>
        <dbReference type="SAM" id="Phobius"/>
    </source>
</evidence>
<feature type="transmembrane region" description="Helical" evidence="6">
    <location>
        <begin position="336"/>
        <end position="359"/>
    </location>
</feature>
<dbReference type="InterPro" id="IPR005828">
    <property type="entry name" value="MFS_sugar_transport-like"/>
</dbReference>
<dbReference type="CDD" id="cd17316">
    <property type="entry name" value="MFS_SV2_like"/>
    <property type="match status" value="1"/>
</dbReference>
<proteinExistence type="inferred from homology"/>
<dbReference type="InterPro" id="IPR005829">
    <property type="entry name" value="Sugar_transporter_CS"/>
</dbReference>
<feature type="transmembrane region" description="Helical" evidence="6">
    <location>
        <begin position="397"/>
        <end position="417"/>
    </location>
</feature>
<name>A0ABX1RBD9_9PSEU</name>
<dbReference type="PROSITE" id="PS50850">
    <property type="entry name" value="MFS"/>
    <property type="match status" value="1"/>
</dbReference>
<dbReference type="Pfam" id="PF00083">
    <property type="entry name" value="Sugar_tr"/>
    <property type="match status" value="1"/>
</dbReference>
<feature type="transmembrane region" description="Helical" evidence="6">
    <location>
        <begin position="146"/>
        <end position="165"/>
    </location>
</feature>
<keyword evidence="3 6" id="KW-0812">Transmembrane</keyword>
<evidence type="ECO:0000259" key="7">
    <source>
        <dbReference type="PROSITE" id="PS50850"/>
    </source>
</evidence>
<evidence type="ECO:0000256" key="4">
    <source>
        <dbReference type="ARBA" id="ARBA00022989"/>
    </source>
</evidence>
<dbReference type="PROSITE" id="PS00216">
    <property type="entry name" value="SUGAR_TRANSPORT_1"/>
    <property type="match status" value="1"/>
</dbReference>
<evidence type="ECO:0000313" key="9">
    <source>
        <dbReference type="Proteomes" id="UP001296706"/>
    </source>
</evidence>
<dbReference type="SUPFAM" id="SSF103473">
    <property type="entry name" value="MFS general substrate transporter"/>
    <property type="match status" value="1"/>
</dbReference>
<dbReference type="Gene3D" id="1.20.1250.20">
    <property type="entry name" value="MFS general substrate transporter like domains"/>
    <property type="match status" value="1"/>
</dbReference>
<dbReference type="PANTHER" id="PTHR48022:SF2">
    <property type="entry name" value="PLASTIDIC GLUCOSE TRANSPORTER 4"/>
    <property type="match status" value="1"/>
</dbReference>
<feature type="transmembrane region" description="Helical" evidence="6">
    <location>
        <begin position="171"/>
        <end position="193"/>
    </location>
</feature>
<feature type="transmembrane region" description="Helical" evidence="6">
    <location>
        <begin position="371"/>
        <end position="391"/>
    </location>
</feature>
<gene>
    <name evidence="8" type="ORF">HF577_11540</name>
</gene>
<reference evidence="8 9" key="1">
    <citation type="submission" date="2020-04" db="EMBL/GenBank/DDBJ databases">
        <authorList>
            <person name="Klaysubun C."/>
            <person name="Duangmal K."/>
            <person name="Lipun K."/>
        </authorList>
    </citation>
    <scope>NUCLEOTIDE SEQUENCE [LARGE SCALE GENOMIC DNA]</scope>
    <source>
        <strain evidence="8 9">JCM 11839</strain>
    </source>
</reference>
<feature type="domain" description="Major facilitator superfamily (MFS) profile" evidence="7">
    <location>
        <begin position="18"/>
        <end position="426"/>
    </location>
</feature>
<feature type="transmembrane region" description="Helical" evidence="6">
    <location>
        <begin position="84"/>
        <end position="102"/>
    </location>
</feature>
<dbReference type="RefSeq" id="WP_169395793.1">
    <property type="nucleotide sequence ID" value="NZ_BAAAJH010000007.1"/>
</dbReference>
<dbReference type="Proteomes" id="UP001296706">
    <property type="component" value="Unassembled WGS sequence"/>
</dbReference>
<accession>A0ABX1RBD9</accession>
<evidence type="ECO:0000256" key="2">
    <source>
        <dbReference type="ARBA" id="ARBA00010992"/>
    </source>
</evidence>
<evidence type="ECO:0000313" key="8">
    <source>
        <dbReference type="EMBL" id="NMH77713.1"/>
    </source>
</evidence>
<dbReference type="InterPro" id="IPR020846">
    <property type="entry name" value="MFS_dom"/>
</dbReference>
<evidence type="ECO:0000256" key="5">
    <source>
        <dbReference type="ARBA" id="ARBA00023136"/>
    </source>
</evidence>
<feature type="transmembrane region" description="Helical" evidence="6">
    <location>
        <begin position="250"/>
        <end position="275"/>
    </location>
</feature>
<keyword evidence="5 6" id="KW-0472">Membrane</keyword>
<dbReference type="PANTHER" id="PTHR48022">
    <property type="entry name" value="PLASTIDIC GLUCOSE TRANSPORTER 4"/>
    <property type="match status" value="1"/>
</dbReference>
<comment type="subcellular location">
    <subcellularLocation>
        <location evidence="1">Cell membrane</location>
        <topology evidence="1">Multi-pass membrane protein</topology>
    </subcellularLocation>
</comment>
<feature type="transmembrane region" description="Helical" evidence="6">
    <location>
        <begin position="313"/>
        <end position="330"/>
    </location>
</feature>
<dbReference type="EMBL" id="JAAXKY010000029">
    <property type="protein sequence ID" value="NMH77713.1"/>
    <property type="molecule type" value="Genomic_DNA"/>
</dbReference>
<organism evidence="8 9">
    <name type="scientific">Pseudonocardia xinjiangensis</name>
    <dbReference type="NCBI Taxonomy" id="75289"/>
    <lineage>
        <taxon>Bacteria</taxon>
        <taxon>Bacillati</taxon>
        <taxon>Actinomycetota</taxon>
        <taxon>Actinomycetes</taxon>
        <taxon>Pseudonocardiales</taxon>
        <taxon>Pseudonocardiaceae</taxon>
        <taxon>Pseudonocardia</taxon>
    </lineage>
</organism>
<dbReference type="InterPro" id="IPR050360">
    <property type="entry name" value="MFS_Sugar_Transporters"/>
</dbReference>
<comment type="caution">
    <text evidence="8">The sequence shown here is derived from an EMBL/GenBank/DDBJ whole genome shotgun (WGS) entry which is preliminary data.</text>
</comment>
<sequence length="445" mass="47226">MSGGAEAARGERGFLRRLTLATAWGEGLDGYDLGVLSVVLPLIATSMHISPLWAGLIGASSLIGIFLGSPIVGYLTDRFGRRRLFLIDIVAFVILGLLQGVVTEPWQLFVVRLLLGVAIGAEYAIGAAMLAEFAPTRGRGRRLSKLLVFWYGGYLVSVVAAYALVDLAGWSWRWVLVTSAVPALVVLALRIGLPESPRWLMHQGRVDEARAIVDRHLGGEAHFHGEEYGLEKPGAGWRDLFAPGLRRRTIFVCTFWACLVAPYFAIFTFAPQVFAALQLADPRAGTIAANGIAAVGAVVGMLTIERMGRRRQLIGPFWIMAAALLVVGVWTHAPALVIVVCFALFSFFNALSGNLTAVYPIEVFPTDVRSTGVGIASAFSRIGAAIGTFLLPVGISTIGIGASMVIGAALCAVGALVSQTLAPETTGLTLTRTASVTGEPAARNP</sequence>
<protein>
    <submittedName>
        <fullName evidence="8">MFS transporter</fullName>
    </submittedName>
</protein>
<feature type="transmembrane region" description="Helical" evidence="6">
    <location>
        <begin position="52"/>
        <end position="72"/>
    </location>
</feature>
<feature type="transmembrane region" description="Helical" evidence="6">
    <location>
        <begin position="108"/>
        <end position="134"/>
    </location>
</feature>
<evidence type="ECO:0000256" key="1">
    <source>
        <dbReference type="ARBA" id="ARBA00004651"/>
    </source>
</evidence>
<feature type="transmembrane region" description="Helical" evidence="6">
    <location>
        <begin position="287"/>
        <end position="304"/>
    </location>
</feature>
<keyword evidence="4 6" id="KW-1133">Transmembrane helix</keyword>
<keyword evidence="9" id="KW-1185">Reference proteome</keyword>